<sequence length="127" mass="14910">MKLWRVAGKDGKGFYYTEVKPGVTMSQAVSNAINRDIGMMDEQHPRPTDDGIRDVEDHHRFAFSSMSQLYNWFDPEMFSASCKQGAMLEVWEVDSRYVKFGRTQVCFEQDKAKRIKVTRLEKHKLRR</sequence>
<protein>
    <submittedName>
        <fullName evidence="1">Uncharacterized protein</fullName>
    </submittedName>
</protein>
<organism evidence="1">
    <name type="scientific">Klebsiella phage FKP3</name>
    <dbReference type="NCBI Taxonomy" id="3231233"/>
    <lineage>
        <taxon>Viruses</taxon>
        <taxon>Duplodnaviria</taxon>
        <taxon>Heunggongvirae</taxon>
        <taxon>Uroviricota</taxon>
        <taxon>Caudoviricetes</taxon>
        <taxon>Stephanstirmvirinae</taxon>
        <taxon>Justusliebigvirus</taxon>
    </lineage>
</organism>
<reference evidence="1" key="1">
    <citation type="submission" date="2024-06" db="EMBL/GenBank/DDBJ databases">
        <title>High activity and specificity of bacteriophage cocktails against carbapenem-resistant Klebsiella pneumoniae belonging to high-risk clones CG258 and ST307.</title>
        <authorList>
            <person name="Jimenez Quiceno J."/>
            <person name="Salazar Ospina L."/>
            <person name="Tellez Carrasquilla S."/>
        </authorList>
    </citation>
    <scope>NUCLEOTIDE SEQUENCE</scope>
</reference>
<name>A0AAU8I0F8_9CAUD</name>
<accession>A0AAU8I0F8</accession>
<dbReference type="EMBL" id="PP895363">
    <property type="protein sequence ID" value="XCI78200.1"/>
    <property type="molecule type" value="Genomic_DNA"/>
</dbReference>
<proteinExistence type="predicted"/>
<evidence type="ECO:0000313" key="1">
    <source>
        <dbReference type="EMBL" id="XCI78200.1"/>
    </source>
</evidence>